<sequence>MHSKTMAATLLAGTAVLGTAGAAAADTPVDGAVKTVTGIVQNLPAGAPDLLGHGLATPTQKESKTKTLPAKVGQEHGASLPGAELLGGLPVGTGAVTGAVPGGMPALG</sequence>
<keyword evidence="4" id="KW-1185">Reference proteome</keyword>
<evidence type="ECO:0000313" key="4">
    <source>
        <dbReference type="Proteomes" id="UP000222531"/>
    </source>
</evidence>
<evidence type="ECO:0000256" key="2">
    <source>
        <dbReference type="SAM" id="SignalP"/>
    </source>
</evidence>
<reference evidence="3 4" key="1">
    <citation type="journal article" date="2017" name="Biochemistry">
        <title>Identification of the Biosynthetic Pathway for the Antibiotic Bicyclomycin.</title>
        <authorList>
            <person name="Patteson J."/>
            <person name="Cai W."/>
            <person name="Johnson R.A."/>
            <person name="Santa Maria K."/>
            <person name="Li B."/>
        </authorList>
    </citation>
    <scope>NUCLEOTIDE SEQUENCE [LARGE SCALE GENOMIC DNA]</scope>
    <source>
        <strain evidence="3 4">ATCC 21532</strain>
    </source>
</reference>
<evidence type="ECO:0000313" key="3">
    <source>
        <dbReference type="EMBL" id="PHQ48909.1"/>
    </source>
</evidence>
<comment type="caution">
    <text evidence="3">The sequence shown here is derived from an EMBL/GenBank/DDBJ whole genome shotgun (WGS) entry which is preliminary data.</text>
</comment>
<accession>A0A2G1XCM0</accession>
<gene>
    <name evidence="3" type="ORF">BLA24_28035</name>
</gene>
<feature type="chain" id="PRO_5044380846" description="ATP-binding protein" evidence="2">
    <location>
        <begin position="26"/>
        <end position="108"/>
    </location>
</feature>
<evidence type="ECO:0000256" key="1">
    <source>
        <dbReference type="SAM" id="MobiDB-lite"/>
    </source>
</evidence>
<name>A0A2G1XCM0_STRCJ</name>
<organism evidence="3 4">
    <name type="scientific">Streptomyces cinnamoneus</name>
    <name type="common">Streptoverticillium cinnamoneum</name>
    <dbReference type="NCBI Taxonomy" id="53446"/>
    <lineage>
        <taxon>Bacteria</taxon>
        <taxon>Bacillati</taxon>
        <taxon>Actinomycetota</taxon>
        <taxon>Actinomycetes</taxon>
        <taxon>Kitasatosporales</taxon>
        <taxon>Streptomycetaceae</taxon>
        <taxon>Streptomyces</taxon>
        <taxon>Streptomyces cinnamoneus group</taxon>
    </lineage>
</organism>
<evidence type="ECO:0008006" key="5">
    <source>
        <dbReference type="Google" id="ProtNLM"/>
    </source>
</evidence>
<protein>
    <recommendedName>
        <fullName evidence="5">ATP-binding protein</fullName>
    </recommendedName>
</protein>
<keyword evidence="2" id="KW-0732">Signal</keyword>
<proteinExistence type="predicted"/>
<feature type="region of interest" description="Disordered" evidence="1">
    <location>
        <begin position="47"/>
        <end position="83"/>
    </location>
</feature>
<feature type="signal peptide" evidence="2">
    <location>
        <begin position="1"/>
        <end position="25"/>
    </location>
</feature>
<dbReference type="Proteomes" id="UP000222531">
    <property type="component" value="Unassembled WGS sequence"/>
</dbReference>
<dbReference type="RefSeq" id="WP_099201854.1">
    <property type="nucleotide sequence ID" value="NZ_NHZO01000156.1"/>
</dbReference>
<dbReference type="AlphaFoldDB" id="A0A2G1XCM0"/>
<dbReference type="EMBL" id="NHZO01000156">
    <property type="protein sequence ID" value="PHQ48909.1"/>
    <property type="molecule type" value="Genomic_DNA"/>
</dbReference>